<gene>
    <name evidence="7" type="ORF">CLV99_4170</name>
</gene>
<evidence type="ECO:0000313" key="8">
    <source>
        <dbReference type="Proteomes" id="UP000295292"/>
    </source>
</evidence>
<proteinExistence type="inferred from homology"/>
<dbReference type="EMBL" id="SNYV01000018">
    <property type="protein sequence ID" value="TDQ73733.1"/>
    <property type="molecule type" value="Genomic_DNA"/>
</dbReference>
<dbReference type="Proteomes" id="UP000295292">
    <property type="component" value="Unassembled WGS sequence"/>
</dbReference>
<dbReference type="InterPro" id="IPR011990">
    <property type="entry name" value="TPR-like_helical_dom_sf"/>
</dbReference>
<sequence length="514" mass="57750">MKRITYILLLSGLLSTTGCNKFLDFKPIGKLIPEKVEDLENVLNNPGTVDFHFMDNNLGCFYAFLGDNLQVSPNQEKYLYTSTHPNVDRYAAYVYYHPYMNPINPQHTWDWGIYKATALLNLVVDEVNSLDAQNSDLGKILVAQARAGRAWSYMVGGLGYGPMYDPASANDQRVIPYRTTSSPAAANPDLSTTKELMDKVEADLLGALDAPMSVAHPSRASRPAVHGLLAQLYMYKRDWIKMSEHAEEGWKLSLAAKGGVNNMIYNLNQFYYKPNVGSNPPPGTSPEIGLELIGTDNLIKQTNNKESLFFRTAATSWSNYPSDEFLDLFDKTVDRRYILFGLKRLGYAATIGGVKHDDGIRTYYYRDNKMTANAGLTYPDLLLMKAEANARLNKLAAALSDLNLLRKFRYEGTNTDLGNGGGKSQDQLLGEILKERRREMPLGTFQRVFDIKRLALDTGKPWCKTKISHTLDGKTYSADVKSKYFTLEINNPTILLNPSWGLKENNTPYLPTKY</sequence>
<dbReference type="SUPFAM" id="SSF48452">
    <property type="entry name" value="TPR-like"/>
    <property type="match status" value="1"/>
</dbReference>
<evidence type="ECO:0000256" key="5">
    <source>
        <dbReference type="ARBA" id="ARBA00023237"/>
    </source>
</evidence>
<dbReference type="PROSITE" id="PS51257">
    <property type="entry name" value="PROKAR_LIPOPROTEIN"/>
    <property type="match status" value="1"/>
</dbReference>
<evidence type="ECO:0000259" key="6">
    <source>
        <dbReference type="Pfam" id="PF07980"/>
    </source>
</evidence>
<protein>
    <submittedName>
        <fullName evidence="7">Putative outer membrane starch-binding protein</fullName>
    </submittedName>
</protein>
<feature type="domain" description="RagB/SusD" evidence="6">
    <location>
        <begin position="378"/>
        <end position="457"/>
    </location>
</feature>
<evidence type="ECO:0000256" key="2">
    <source>
        <dbReference type="ARBA" id="ARBA00006275"/>
    </source>
</evidence>
<accession>A0A4V3DCW6</accession>
<organism evidence="7 8">
    <name type="scientific">Sphingobacterium yanglingense</name>
    <dbReference type="NCBI Taxonomy" id="1437280"/>
    <lineage>
        <taxon>Bacteria</taxon>
        <taxon>Pseudomonadati</taxon>
        <taxon>Bacteroidota</taxon>
        <taxon>Sphingobacteriia</taxon>
        <taxon>Sphingobacteriales</taxon>
        <taxon>Sphingobacteriaceae</taxon>
        <taxon>Sphingobacterium</taxon>
    </lineage>
</organism>
<dbReference type="RefSeq" id="WP_133586325.1">
    <property type="nucleotide sequence ID" value="NZ_SNYV01000018.1"/>
</dbReference>
<comment type="similarity">
    <text evidence="2">Belongs to the SusD family.</text>
</comment>
<dbReference type="Gene3D" id="1.25.40.390">
    <property type="match status" value="1"/>
</dbReference>
<comment type="caution">
    <text evidence="7">The sequence shown here is derived from an EMBL/GenBank/DDBJ whole genome shotgun (WGS) entry which is preliminary data.</text>
</comment>
<evidence type="ECO:0000256" key="1">
    <source>
        <dbReference type="ARBA" id="ARBA00004442"/>
    </source>
</evidence>
<keyword evidence="3" id="KW-0732">Signal</keyword>
<evidence type="ECO:0000256" key="4">
    <source>
        <dbReference type="ARBA" id="ARBA00023136"/>
    </source>
</evidence>
<dbReference type="AlphaFoldDB" id="A0A4V3DCW6"/>
<dbReference type="GO" id="GO:0009279">
    <property type="term" value="C:cell outer membrane"/>
    <property type="evidence" value="ECO:0007669"/>
    <property type="project" value="UniProtKB-SubCell"/>
</dbReference>
<keyword evidence="4" id="KW-0472">Membrane</keyword>
<reference evidence="7 8" key="1">
    <citation type="submission" date="2019-03" db="EMBL/GenBank/DDBJ databases">
        <title>Genomic Encyclopedia of Archaeal and Bacterial Type Strains, Phase II (KMG-II): from individual species to whole genera.</title>
        <authorList>
            <person name="Goeker M."/>
        </authorList>
    </citation>
    <scope>NUCLEOTIDE SEQUENCE [LARGE SCALE GENOMIC DNA]</scope>
    <source>
        <strain evidence="7 8">DSM 28353</strain>
    </source>
</reference>
<name>A0A4V3DCW6_9SPHI</name>
<keyword evidence="8" id="KW-1185">Reference proteome</keyword>
<dbReference type="Pfam" id="PF07980">
    <property type="entry name" value="SusD_RagB"/>
    <property type="match status" value="1"/>
</dbReference>
<keyword evidence="5" id="KW-0998">Cell outer membrane</keyword>
<evidence type="ECO:0000256" key="3">
    <source>
        <dbReference type="ARBA" id="ARBA00022729"/>
    </source>
</evidence>
<comment type="subcellular location">
    <subcellularLocation>
        <location evidence="1">Cell outer membrane</location>
    </subcellularLocation>
</comment>
<evidence type="ECO:0000313" key="7">
    <source>
        <dbReference type="EMBL" id="TDQ73733.1"/>
    </source>
</evidence>
<dbReference type="InterPro" id="IPR012944">
    <property type="entry name" value="SusD_RagB_dom"/>
</dbReference>
<dbReference type="OrthoDB" id="729505at2"/>